<keyword evidence="4" id="KW-1185">Reference proteome</keyword>
<sequence length="114" mass="11770">MTASWGVPPQPWSWQLREPARNGLGIAGLVFSISGLVLWLIAFAGLPLSAAGVICGAVARRQARRGTATNGGMALAAIIVGAIGVLVSAIWLAVIIYLVLHPDLLNEAESGGSR</sequence>
<keyword evidence="1" id="KW-0472">Membrane</keyword>
<evidence type="ECO:0000313" key="4">
    <source>
        <dbReference type="Proteomes" id="UP000481583"/>
    </source>
</evidence>
<dbReference type="RefSeq" id="WP_165236516.1">
    <property type="nucleotide sequence ID" value="NZ_JAAKZV010000042.1"/>
</dbReference>
<feature type="transmembrane region" description="Helical" evidence="1">
    <location>
        <begin position="26"/>
        <end position="59"/>
    </location>
</feature>
<accession>A0A6G4TYZ2</accession>
<evidence type="ECO:0000259" key="2">
    <source>
        <dbReference type="Pfam" id="PF13828"/>
    </source>
</evidence>
<evidence type="ECO:0000256" key="1">
    <source>
        <dbReference type="SAM" id="Phobius"/>
    </source>
</evidence>
<dbReference type="EMBL" id="JAAKZV010000042">
    <property type="protein sequence ID" value="NGN64740.1"/>
    <property type="molecule type" value="Genomic_DNA"/>
</dbReference>
<keyword evidence="1" id="KW-1133">Transmembrane helix</keyword>
<gene>
    <name evidence="3" type="ORF">G5C51_12610</name>
</gene>
<reference evidence="3 4" key="1">
    <citation type="submission" date="2020-02" db="EMBL/GenBank/DDBJ databases">
        <title>Whole-genome analyses of novel actinobacteria.</title>
        <authorList>
            <person name="Sahin N."/>
        </authorList>
    </citation>
    <scope>NUCLEOTIDE SEQUENCE [LARGE SCALE GENOMIC DNA]</scope>
    <source>
        <strain evidence="3 4">A7024</strain>
    </source>
</reference>
<protein>
    <submittedName>
        <fullName evidence="3">DUF4190 domain-containing protein</fullName>
    </submittedName>
</protein>
<proteinExistence type="predicted"/>
<keyword evidence="1" id="KW-0812">Transmembrane</keyword>
<feature type="transmembrane region" description="Helical" evidence="1">
    <location>
        <begin position="71"/>
        <end position="100"/>
    </location>
</feature>
<dbReference type="Proteomes" id="UP000481583">
    <property type="component" value="Unassembled WGS sequence"/>
</dbReference>
<dbReference type="Pfam" id="PF13828">
    <property type="entry name" value="DUF4190"/>
    <property type="match status" value="1"/>
</dbReference>
<comment type="caution">
    <text evidence="3">The sequence shown here is derived from an EMBL/GenBank/DDBJ whole genome shotgun (WGS) entry which is preliminary data.</text>
</comment>
<evidence type="ECO:0000313" key="3">
    <source>
        <dbReference type="EMBL" id="NGN64740.1"/>
    </source>
</evidence>
<organism evidence="3 4">
    <name type="scientific">Streptomyces coryli</name>
    <dbReference type="NCBI Taxonomy" id="1128680"/>
    <lineage>
        <taxon>Bacteria</taxon>
        <taxon>Bacillati</taxon>
        <taxon>Actinomycetota</taxon>
        <taxon>Actinomycetes</taxon>
        <taxon>Kitasatosporales</taxon>
        <taxon>Streptomycetaceae</taxon>
        <taxon>Streptomyces</taxon>
    </lineage>
</organism>
<name>A0A6G4TYZ2_9ACTN</name>
<feature type="domain" description="DUF4190" evidence="2">
    <location>
        <begin position="24"/>
        <end position="90"/>
    </location>
</feature>
<dbReference type="InterPro" id="IPR025241">
    <property type="entry name" value="DUF4190"/>
</dbReference>
<dbReference type="AlphaFoldDB" id="A0A6G4TYZ2"/>